<name>A0ABN9XCW9_9DINO</name>
<organism evidence="1 2">
    <name type="scientific">Prorocentrum cordatum</name>
    <dbReference type="NCBI Taxonomy" id="2364126"/>
    <lineage>
        <taxon>Eukaryota</taxon>
        <taxon>Sar</taxon>
        <taxon>Alveolata</taxon>
        <taxon>Dinophyceae</taxon>
        <taxon>Prorocentrales</taxon>
        <taxon>Prorocentraceae</taxon>
        <taxon>Prorocentrum</taxon>
    </lineage>
</organism>
<protein>
    <submittedName>
        <fullName evidence="1">Uncharacterized protein</fullName>
    </submittedName>
</protein>
<evidence type="ECO:0000313" key="2">
    <source>
        <dbReference type="Proteomes" id="UP001189429"/>
    </source>
</evidence>
<keyword evidence="2" id="KW-1185">Reference proteome</keyword>
<evidence type="ECO:0000313" key="1">
    <source>
        <dbReference type="EMBL" id="CAK0895821.1"/>
    </source>
</evidence>
<proteinExistence type="predicted"/>
<comment type="caution">
    <text evidence="1">The sequence shown here is derived from an EMBL/GenBank/DDBJ whole genome shotgun (WGS) entry which is preliminary data.</text>
</comment>
<accession>A0ABN9XCW9</accession>
<reference evidence="1" key="1">
    <citation type="submission" date="2023-10" db="EMBL/GenBank/DDBJ databases">
        <authorList>
            <person name="Chen Y."/>
            <person name="Shah S."/>
            <person name="Dougan E. K."/>
            <person name="Thang M."/>
            <person name="Chan C."/>
        </authorList>
    </citation>
    <scope>NUCLEOTIDE SEQUENCE [LARGE SCALE GENOMIC DNA]</scope>
</reference>
<gene>
    <name evidence="1" type="ORF">PCOR1329_LOCUS74453</name>
</gene>
<dbReference type="Proteomes" id="UP001189429">
    <property type="component" value="Unassembled WGS sequence"/>
</dbReference>
<dbReference type="EMBL" id="CAUYUJ010020093">
    <property type="protein sequence ID" value="CAK0895821.1"/>
    <property type="molecule type" value="Genomic_DNA"/>
</dbReference>
<sequence>MATPHRPPMNADGRGMIVMSFHWDGLFMELLLKQSSMRGGLAEEAEGQLFDARASCSHSAAGIVRLMARWLASRQQTPALHAAADGGLVFSMVAGLGHEGDAAEALAPRRMALSVAAVQEWRASAQTFRPPLEVEDQLGPDAALESAPCGAFCAALRPLQVPLAELRPLVPVICIAWGEAAGAALQAMTVQRPAGAAIAASGSSAAQGCGRRPPQALPPALAGHSDSIQLIDNVQLDVVTGKAVFLAHAGALRGPGASQALVLLLDASRGMRAVSALAPASSLRRCSH</sequence>